<accession>A0A369VXU5</accession>
<dbReference type="Proteomes" id="UP000253918">
    <property type="component" value="Unassembled WGS sequence"/>
</dbReference>
<name>A0A369VXU5_9SPHN</name>
<organism evidence="1 2">
    <name type="scientific">Sphingomonas aracearum</name>
    <dbReference type="NCBI Taxonomy" id="2283317"/>
    <lineage>
        <taxon>Bacteria</taxon>
        <taxon>Pseudomonadati</taxon>
        <taxon>Pseudomonadota</taxon>
        <taxon>Alphaproteobacteria</taxon>
        <taxon>Sphingomonadales</taxon>
        <taxon>Sphingomonadaceae</taxon>
        <taxon>Sphingomonas</taxon>
    </lineage>
</organism>
<keyword evidence="2" id="KW-1185">Reference proteome</keyword>
<evidence type="ECO:0000313" key="1">
    <source>
        <dbReference type="EMBL" id="RDE05960.1"/>
    </source>
</evidence>
<dbReference type="EMBL" id="QQNB01000002">
    <property type="protein sequence ID" value="RDE05960.1"/>
    <property type="molecule type" value="Genomic_DNA"/>
</dbReference>
<protein>
    <submittedName>
        <fullName evidence="1">Uncharacterized protein</fullName>
    </submittedName>
</protein>
<reference evidence="1 2" key="1">
    <citation type="submission" date="2018-07" db="EMBL/GenBank/DDBJ databases">
        <title>a novel species of Sphingomonas isolated from the rhizosphere soil of Araceae plant.</title>
        <authorList>
            <person name="Zhiyong W."/>
            <person name="Qinglan Z."/>
            <person name="Zhiwei F."/>
            <person name="Ding X."/>
            <person name="Gejiao W."/>
            <person name="Shixue Z."/>
        </authorList>
    </citation>
    <scope>NUCLEOTIDE SEQUENCE [LARGE SCALE GENOMIC DNA]</scope>
    <source>
        <strain evidence="1 2">WZY 27</strain>
    </source>
</reference>
<comment type="caution">
    <text evidence="1">The sequence shown here is derived from an EMBL/GenBank/DDBJ whole genome shotgun (WGS) entry which is preliminary data.</text>
</comment>
<sequence>MKMSDQNITVVVQRTWQVLVLRDADEQHGELIDDAGFETYPEALLYAAQQADQYGIGITYHADSFI</sequence>
<dbReference type="AlphaFoldDB" id="A0A369VXU5"/>
<evidence type="ECO:0000313" key="2">
    <source>
        <dbReference type="Proteomes" id="UP000253918"/>
    </source>
</evidence>
<dbReference type="RefSeq" id="WP_114688029.1">
    <property type="nucleotide sequence ID" value="NZ_QQNB01000002.1"/>
</dbReference>
<proteinExistence type="predicted"/>
<gene>
    <name evidence="1" type="ORF">DVW87_12320</name>
</gene>